<sequence>MAVADESVKSARADLLPKISAGYGYTALKEDPVLKMASGDVQIASRKQYNWNVTAVQPLFSGFALSSRYNIARLDTLSRTLEKDQTILDLTRSVCSACYTLLLAGKILEVRNDEVHALIAHKRDAQLFFSQGLIPPNDRLKADVALSNALQEQERAKANVRKAVIGINRLLNRSLESELVIKDAPMPVQAYDDLAALSERALKDRPILRLVDIGMKQLELVKKASQSAWYPQISVVGSYAKTGDNPSASSNEYSDSDGSYVGVKLEWNFWQSGKIRAEVNRTCRQMEALDAKIENLKAQVLEEVSDALIDCQLARTNIATAEKALSQARENWRITDLQYQQQVATSSDVLDARSFLTQADTNYYRAVYGYLDAVAGLERTIGKKPSSALVFSTHSPTMRKKARLEYE</sequence>
<dbReference type="GO" id="GO:0015288">
    <property type="term" value="F:porin activity"/>
    <property type="evidence" value="ECO:0007669"/>
    <property type="project" value="TreeGrafter"/>
</dbReference>
<dbReference type="PANTHER" id="PTHR30026">
    <property type="entry name" value="OUTER MEMBRANE PROTEIN TOLC"/>
    <property type="match status" value="1"/>
</dbReference>
<evidence type="ECO:0000256" key="4">
    <source>
        <dbReference type="ARBA" id="ARBA00022452"/>
    </source>
</evidence>
<evidence type="ECO:0000256" key="7">
    <source>
        <dbReference type="ARBA" id="ARBA00023237"/>
    </source>
</evidence>
<evidence type="ECO:0000256" key="8">
    <source>
        <dbReference type="SAM" id="Coils"/>
    </source>
</evidence>
<evidence type="ECO:0000256" key="3">
    <source>
        <dbReference type="ARBA" id="ARBA00022448"/>
    </source>
</evidence>
<feature type="coiled-coil region" evidence="8">
    <location>
        <begin position="279"/>
        <end position="331"/>
    </location>
</feature>
<protein>
    <submittedName>
        <fullName evidence="9">Transporter</fullName>
    </submittedName>
</protein>
<dbReference type="GO" id="GO:0015562">
    <property type="term" value="F:efflux transmembrane transporter activity"/>
    <property type="evidence" value="ECO:0007669"/>
    <property type="project" value="InterPro"/>
</dbReference>
<keyword evidence="3" id="KW-0813">Transport</keyword>
<keyword evidence="5" id="KW-0812">Transmembrane</keyword>
<dbReference type="EMBL" id="AP021879">
    <property type="protein sequence ID" value="BBO90564.1"/>
    <property type="molecule type" value="Genomic_DNA"/>
</dbReference>
<gene>
    <name evidence="9" type="ORF">DSCOOX_37440</name>
</gene>
<keyword evidence="10" id="KW-1185">Reference proteome</keyword>
<evidence type="ECO:0000256" key="1">
    <source>
        <dbReference type="ARBA" id="ARBA00004442"/>
    </source>
</evidence>
<dbReference type="PANTHER" id="PTHR30026:SF20">
    <property type="entry name" value="OUTER MEMBRANE PROTEIN TOLC"/>
    <property type="match status" value="1"/>
</dbReference>
<evidence type="ECO:0000256" key="6">
    <source>
        <dbReference type="ARBA" id="ARBA00023136"/>
    </source>
</evidence>
<dbReference type="Pfam" id="PF02321">
    <property type="entry name" value="OEP"/>
    <property type="match status" value="2"/>
</dbReference>
<accession>A0A5K8AF35</accession>
<comment type="subcellular location">
    <subcellularLocation>
        <location evidence="1">Cell outer membrane</location>
    </subcellularLocation>
</comment>
<name>A0A5K8AF35_9BACT</name>
<dbReference type="InterPro" id="IPR051906">
    <property type="entry name" value="TolC-like"/>
</dbReference>
<dbReference type="GO" id="GO:1990281">
    <property type="term" value="C:efflux pump complex"/>
    <property type="evidence" value="ECO:0007669"/>
    <property type="project" value="TreeGrafter"/>
</dbReference>
<dbReference type="InterPro" id="IPR003423">
    <property type="entry name" value="OMP_efflux"/>
</dbReference>
<dbReference type="AlphaFoldDB" id="A0A5K8AF35"/>
<keyword evidence="4" id="KW-1134">Transmembrane beta strand</keyword>
<proteinExistence type="inferred from homology"/>
<evidence type="ECO:0000313" key="10">
    <source>
        <dbReference type="Proteomes" id="UP000422108"/>
    </source>
</evidence>
<dbReference type="Proteomes" id="UP000422108">
    <property type="component" value="Chromosome"/>
</dbReference>
<evidence type="ECO:0000256" key="2">
    <source>
        <dbReference type="ARBA" id="ARBA00007613"/>
    </source>
</evidence>
<dbReference type="GO" id="GO:0009279">
    <property type="term" value="C:cell outer membrane"/>
    <property type="evidence" value="ECO:0007669"/>
    <property type="project" value="UniProtKB-SubCell"/>
</dbReference>
<dbReference type="Gene3D" id="1.20.1600.10">
    <property type="entry name" value="Outer membrane efflux proteins (OEP)"/>
    <property type="match status" value="1"/>
</dbReference>
<evidence type="ECO:0000313" key="9">
    <source>
        <dbReference type="EMBL" id="BBO90564.1"/>
    </source>
</evidence>
<organism evidence="9 10">
    <name type="scientific">Desulfosarcina ovata subsp. ovata</name>
    <dbReference type="NCBI Taxonomy" id="2752305"/>
    <lineage>
        <taxon>Bacteria</taxon>
        <taxon>Pseudomonadati</taxon>
        <taxon>Thermodesulfobacteriota</taxon>
        <taxon>Desulfobacteria</taxon>
        <taxon>Desulfobacterales</taxon>
        <taxon>Desulfosarcinaceae</taxon>
        <taxon>Desulfosarcina</taxon>
    </lineage>
</organism>
<keyword evidence="8" id="KW-0175">Coiled coil</keyword>
<comment type="similarity">
    <text evidence="2">Belongs to the outer membrane factor (OMF) (TC 1.B.17) family.</text>
</comment>
<keyword evidence="6" id="KW-0472">Membrane</keyword>
<reference evidence="9 10" key="1">
    <citation type="submission" date="2019-11" db="EMBL/GenBank/DDBJ databases">
        <title>Comparative genomics of hydrocarbon-degrading Desulfosarcina strains.</title>
        <authorList>
            <person name="Watanabe M."/>
            <person name="Kojima H."/>
            <person name="Fukui M."/>
        </authorList>
    </citation>
    <scope>NUCLEOTIDE SEQUENCE [LARGE SCALE GENOMIC DNA]</scope>
    <source>
        <strain evidence="10">oXyS1</strain>
    </source>
</reference>
<keyword evidence="7" id="KW-0998">Cell outer membrane</keyword>
<evidence type="ECO:0000256" key="5">
    <source>
        <dbReference type="ARBA" id="ARBA00022692"/>
    </source>
</evidence>
<dbReference type="SUPFAM" id="SSF56954">
    <property type="entry name" value="Outer membrane efflux proteins (OEP)"/>
    <property type="match status" value="1"/>
</dbReference>